<evidence type="ECO:0008006" key="5">
    <source>
        <dbReference type="Google" id="ProtNLM"/>
    </source>
</evidence>
<protein>
    <recommendedName>
        <fullName evidence="5">PrgI family protein</fullName>
    </recommendedName>
</protein>
<name>A0A1C7IFL1_9FIRM</name>
<keyword evidence="2" id="KW-0812">Transmembrane</keyword>
<dbReference type="KEGG" id="byl:A4V09_18975"/>
<dbReference type="RefSeq" id="WP_065543752.1">
    <property type="nucleotide sequence ID" value="NZ_CP015405.2"/>
</dbReference>
<reference evidence="3" key="1">
    <citation type="submission" date="2017-04" db="EMBL/GenBank/DDBJ databases">
        <title>Complete Genome Sequences of Twelve Strains of a Stable Defined Moderately Diverse Mouse Microbiota 2 (sDMDMm2).</title>
        <authorList>
            <person name="Uchimura Y."/>
            <person name="Wyss M."/>
            <person name="Brugiroux S."/>
            <person name="Limenitakis J.P."/>
            <person name="Stecher B."/>
            <person name="McCoy K.D."/>
            <person name="Macpherson A.J."/>
        </authorList>
    </citation>
    <scope>NUCLEOTIDE SEQUENCE</scope>
    <source>
        <strain evidence="3">YL58</strain>
    </source>
</reference>
<dbReference type="OrthoDB" id="1857474at2"/>
<dbReference type="EMBL" id="CP015405">
    <property type="protein sequence ID" value="ANU77643.1"/>
    <property type="molecule type" value="Genomic_DNA"/>
</dbReference>
<keyword evidence="2" id="KW-1133">Transmembrane helix</keyword>
<dbReference type="STRING" id="1796616.A4V09_18975"/>
<evidence type="ECO:0000313" key="4">
    <source>
        <dbReference type="Proteomes" id="UP000092574"/>
    </source>
</evidence>
<dbReference type="Proteomes" id="UP000092574">
    <property type="component" value="Chromosome"/>
</dbReference>
<evidence type="ECO:0000256" key="1">
    <source>
        <dbReference type="SAM" id="MobiDB-lite"/>
    </source>
</evidence>
<organism evidence="3 4">
    <name type="scientific">Blautia pseudococcoides</name>
    <dbReference type="NCBI Taxonomy" id="1796616"/>
    <lineage>
        <taxon>Bacteria</taxon>
        <taxon>Bacillati</taxon>
        <taxon>Bacillota</taxon>
        <taxon>Clostridia</taxon>
        <taxon>Lachnospirales</taxon>
        <taxon>Lachnospiraceae</taxon>
        <taxon>Blautia</taxon>
    </lineage>
</organism>
<feature type="compositionally biased region" description="Basic residues" evidence="1">
    <location>
        <begin position="112"/>
        <end position="129"/>
    </location>
</feature>
<keyword evidence="2" id="KW-0472">Membrane</keyword>
<gene>
    <name evidence="3" type="ORF">A4V09_18975</name>
</gene>
<keyword evidence="4" id="KW-1185">Reference proteome</keyword>
<accession>A0A1C7IFL1</accession>
<evidence type="ECO:0000256" key="2">
    <source>
        <dbReference type="SAM" id="Phobius"/>
    </source>
</evidence>
<feature type="region of interest" description="Disordered" evidence="1">
    <location>
        <begin position="111"/>
        <end position="140"/>
    </location>
</feature>
<feature type="transmembrane region" description="Helical" evidence="2">
    <location>
        <begin position="31"/>
        <end position="50"/>
    </location>
</feature>
<dbReference type="AlphaFoldDB" id="A0A1C7IFL1"/>
<sequence length="140" mass="15657">MDEKEYSNIYAIPANYTDSGKIFGGMLEPRNAVETGILLVILGYPELILIPMSGTIRIVVMTLTLLPLAVLSMMGIDGDSLFQYIGHIIRYFASRRKLHYRRVGYRYDPKQLRKKKKGGKAKKKGKKAGKAGVRPGLHSS</sequence>
<proteinExistence type="predicted"/>
<evidence type="ECO:0000313" key="3">
    <source>
        <dbReference type="EMBL" id="ANU77643.1"/>
    </source>
</evidence>